<dbReference type="Gene3D" id="1.10.8.1040">
    <property type="match status" value="1"/>
</dbReference>
<dbReference type="OrthoDB" id="5564407at2"/>
<dbReference type="EC" id="5.2.1.8" evidence="3"/>
<keyword evidence="6" id="KW-0413">Isomerase</keyword>
<keyword evidence="10" id="KW-1185">Reference proteome</keyword>
<keyword evidence="4" id="KW-0732">Signal</keyword>
<dbReference type="PANTHER" id="PTHR47245:SF1">
    <property type="entry name" value="FOLDASE PROTEIN PRSA"/>
    <property type="match status" value="1"/>
</dbReference>
<dbReference type="eggNOG" id="COG0760">
    <property type="taxonomic scope" value="Bacteria"/>
</dbReference>
<dbReference type="KEGG" id="mfa:Mfla_2027"/>
<dbReference type="PANTHER" id="PTHR47245">
    <property type="entry name" value="PEPTIDYLPROLYL ISOMERASE"/>
    <property type="match status" value="1"/>
</dbReference>
<accession>Q1GZP3</accession>
<dbReference type="Proteomes" id="UP000002440">
    <property type="component" value="Chromosome"/>
</dbReference>
<name>Q1GZP3_METFK</name>
<protein>
    <recommendedName>
        <fullName evidence="3">peptidylprolyl isomerase</fullName>
        <ecNumber evidence="3">5.2.1.8</ecNumber>
    </recommendedName>
</protein>
<evidence type="ECO:0000256" key="7">
    <source>
        <dbReference type="SAM" id="MobiDB-lite"/>
    </source>
</evidence>
<comment type="similarity">
    <text evidence="2">Belongs to the PpiC/parvulin rotamase family.</text>
</comment>
<dbReference type="InterPro" id="IPR014274">
    <property type="entry name" value="PPIase_EpsD"/>
</dbReference>
<evidence type="ECO:0000256" key="6">
    <source>
        <dbReference type="ARBA" id="ARBA00023235"/>
    </source>
</evidence>
<evidence type="ECO:0000313" key="10">
    <source>
        <dbReference type="Proteomes" id="UP000002440"/>
    </source>
</evidence>
<comment type="catalytic activity">
    <reaction evidence="1">
        <text>[protein]-peptidylproline (omega=180) = [protein]-peptidylproline (omega=0)</text>
        <dbReference type="Rhea" id="RHEA:16237"/>
        <dbReference type="Rhea" id="RHEA-COMP:10747"/>
        <dbReference type="Rhea" id="RHEA-COMP:10748"/>
        <dbReference type="ChEBI" id="CHEBI:83833"/>
        <dbReference type="ChEBI" id="CHEBI:83834"/>
        <dbReference type="EC" id="5.2.1.8"/>
    </reaction>
</comment>
<dbReference type="SUPFAM" id="SSF109998">
    <property type="entry name" value="Triger factor/SurA peptide-binding domain-like"/>
    <property type="match status" value="1"/>
</dbReference>
<evidence type="ECO:0000256" key="5">
    <source>
        <dbReference type="ARBA" id="ARBA00023110"/>
    </source>
</evidence>
<evidence type="ECO:0000259" key="8">
    <source>
        <dbReference type="Pfam" id="PF13145"/>
    </source>
</evidence>
<dbReference type="InterPro" id="IPR000297">
    <property type="entry name" value="PPIase_PpiC"/>
</dbReference>
<gene>
    <name evidence="9" type="ordered locus">Mfla_2027</name>
</gene>
<evidence type="ECO:0000313" key="9">
    <source>
        <dbReference type="EMBL" id="ABE50294.1"/>
    </source>
</evidence>
<dbReference type="InterPro" id="IPR050245">
    <property type="entry name" value="PrsA_foldase"/>
</dbReference>
<dbReference type="AlphaFoldDB" id="Q1GZP3"/>
<sequence>MNTEYGSTIMQWSKMTKGALVALMISIGLSGCGDKSNETKASQSLARVNGKEITVHQLNEELARANVQPAQKEAATKQILQSLIDRQLLEQAALKAKVDRDPNVMQAIERAKSQMIAQAYLQSRVANIGKPDKTEVENFYKQNPQLFSERKLVEMEQILIDSRYVNDEFKSALGSFKTLQEVAAWLDAKGIQYDRGEVARSVAELPPQISERLKDARRGQLFVIGMGPRTMLVLMDSVKESPVSLADATPQIEQMLLNKKRKEAGEAEIKRLRAEAKIEYLDKSAEVPQQPEKAEQSKPSSVDDDIARGVSGLK</sequence>
<dbReference type="InterPro" id="IPR027304">
    <property type="entry name" value="Trigger_fact/SurA_dom_sf"/>
</dbReference>
<feature type="region of interest" description="Disordered" evidence="7">
    <location>
        <begin position="282"/>
        <end position="314"/>
    </location>
</feature>
<proteinExistence type="inferred from homology"/>
<dbReference type="Pfam" id="PF13145">
    <property type="entry name" value="Rotamase_2"/>
    <property type="match status" value="1"/>
</dbReference>
<feature type="domain" description="PpiC" evidence="8">
    <location>
        <begin position="131"/>
        <end position="248"/>
    </location>
</feature>
<evidence type="ECO:0000256" key="4">
    <source>
        <dbReference type="ARBA" id="ARBA00022729"/>
    </source>
</evidence>
<reference evidence="9 10" key="1">
    <citation type="submission" date="2006-03" db="EMBL/GenBank/DDBJ databases">
        <title>Complete sequence of Methylobacillus flagellatus KT.</title>
        <authorList>
            <consortium name="US DOE Joint Genome Institute"/>
            <person name="Copeland A."/>
            <person name="Lucas S."/>
            <person name="Lapidus A."/>
            <person name="Barry K."/>
            <person name="Detter J.C."/>
            <person name="Glavina del Rio T."/>
            <person name="Hammon N."/>
            <person name="Israni S."/>
            <person name="Dalin E."/>
            <person name="Tice H."/>
            <person name="Pitluck S."/>
            <person name="Brettin T."/>
            <person name="Bruce D."/>
            <person name="Han C."/>
            <person name="Tapia R."/>
            <person name="Saunders E."/>
            <person name="Gilna P."/>
            <person name="Schmutz J."/>
            <person name="Larimer F."/>
            <person name="Land M."/>
            <person name="Kyrpides N."/>
            <person name="Anderson I."/>
            <person name="Richardson P."/>
        </authorList>
    </citation>
    <scope>NUCLEOTIDE SEQUENCE [LARGE SCALE GENOMIC DNA]</scope>
    <source>
        <strain evidence="10">KT / ATCC 51484 / DSM 6875</strain>
    </source>
</reference>
<evidence type="ECO:0000256" key="3">
    <source>
        <dbReference type="ARBA" id="ARBA00013194"/>
    </source>
</evidence>
<dbReference type="NCBIfam" id="TIGR02925">
    <property type="entry name" value="cis_trans_EpsD"/>
    <property type="match status" value="1"/>
</dbReference>
<dbReference type="STRING" id="265072.Mfla_2027"/>
<dbReference type="EMBL" id="CP000284">
    <property type="protein sequence ID" value="ABE50294.1"/>
    <property type="molecule type" value="Genomic_DNA"/>
</dbReference>
<keyword evidence="5" id="KW-0697">Rotamase</keyword>
<dbReference type="Gene3D" id="6.10.140.970">
    <property type="match status" value="1"/>
</dbReference>
<dbReference type="HOGENOM" id="CLU_065133_0_0_4"/>
<dbReference type="Pfam" id="PF13624">
    <property type="entry name" value="SurA_N_3"/>
    <property type="match status" value="1"/>
</dbReference>
<dbReference type="GO" id="GO:0003755">
    <property type="term" value="F:peptidyl-prolyl cis-trans isomerase activity"/>
    <property type="evidence" value="ECO:0007669"/>
    <property type="project" value="UniProtKB-KW"/>
</dbReference>
<evidence type="ECO:0000256" key="2">
    <source>
        <dbReference type="ARBA" id="ARBA00007656"/>
    </source>
</evidence>
<evidence type="ECO:0000256" key="1">
    <source>
        <dbReference type="ARBA" id="ARBA00000971"/>
    </source>
</evidence>
<dbReference type="RefSeq" id="WP_011480248.1">
    <property type="nucleotide sequence ID" value="NC_007947.1"/>
</dbReference>
<organism evidence="9 10">
    <name type="scientific">Methylobacillus flagellatus (strain ATCC 51484 / DSM 6875 / VKM B-1610 / KT)</name>
    <dbReference type="NCBI Taxonomy" id="265072"/>
    <lineage>
        <taxon>Bacteria</taxon>
        <taxon>Pseudomonadati</taxon>
        <taxon>Pseudomonadota</taxon>
        <taxon>Betaproteobacteria</taxon>
        <taxon>Nitrosomonadales</taxon>
        <taxon>Methylophilaceae</taxon>
        <taxon>Methylobacillus</taxon>
    </lineage>
</organism>